<dbReference type="Proteomes" id="UP001559025">
    <property type="component" value="Unassembled WGS sequence"/>
</dbReference>
<evidence type="ECO:0000313" key="8">
    <source>
        <dbReference type="Proteomes" id="UP001559025"/>
    </source>
</evidence>
<gene>
    <name evidence="7" type="ORF">V1479_23325</name>
</gene>
<comment type="caution">
    <text evidence="7">The sequence shown here is derived from an EMBL/GenBank/DDBJ whole genome shotgun (WGS) entry which is preliminary data.</text>
</comment>
<evidence type="ECO:0000256" key="2">
    <source>
        <dbReference type="ARBA" id="ARBA00022475"/>
    </source>
</evidence>
<evidence type="ECO:0000256" key="1">
    <source>
        <dbReference type="ARBA" id="ARBA00004651"/>
    </source>
</evidence>
<keyword evidence="5 6" id="KW-0472">Membrane</keyword>
<reference evidence="7 8" key="1">
    <citation type="submission" date="2024-01" db="EMBL/GenBank/DDBJ databases">
        <title>New evidence supports the origin of RcGTA from prophage.</title>
        <authorList>
            <person name="Xu Y."/>
            <person name="Liu B."/>
            <person name="Chen F."/>
        </authorList>
    </citation>
    <scope>NUCLEOTIDE SEQUENCE [LARGE SCALE GENOMIC DNA]</scope>
    <source>
        <strain evidence="7 8">CBW1107-2</strain>
    </source>
</reference>
<keyword evidence="2" id="KW-1003">Cell membrane</keyword>
<feature type="transmembrane region" description="Helical" evidence="6">
    <location>
        <begin position="81"/>
        <end position="102"/>
    </location>
</feature>
<keyword evidence="3 6" id="KW-0812">Transmembrane</keyword>
<protein>
    <submittedName>
        <fullName evidence="7">Lysylphosphatidylglycerol synthase domain-containing protein</fullName>
    </submittedName>
</protein>
<feature type="transmembrane region" description="Helical" evidence="6">
    <location>
        <begin position="6"/>
        <end position="27"/>
    </location>
</feature>
<evidence type="ECO:0000256" key="5">
    <source>
        <dbReference type="ARBA" id="ARBA00023136"/>
    </source>
</evidence>
<evidence type="ECO:0000256" key="3">
    <source>
        <dbReference type="ARBA" id="ARBA00022692"/>
    </source>
</evidence>
<evidence type="ECO:0000256" key="4">
    <source>
        <dbReference type="ARBA" id="ARBA00022989"/>
    </source>
</evidence>
<keyword evidence="8" id="KW-1185">Reference proteome</keyword>
<dbReference type="PANTHER" id="PTHR39087:SF2">
    <property type="entry name" value="UPF0104 MEMBRANE PROTEIN MJ1595"/>
    <property type="match status" value="1"/>
</dbReference>
<feature type="transmembrane region" description="Helical" evidence="6">
    <location>
        <begin position="123"/>
        <end position="148"/>
    </location>
</feature>
<feature type="transmembrane region" description="Helical" evidence="6">
    <location>
        <begin position="203"/>
        <end position="223"/>
    </location>
</feature>
<dbReference type="EMBL" id="JAZHFV010000011">
    <property type="protein sequence ID" value="MEX4010257.1"/>
    <property type="molecule type" value="Genomic_DNA"/>
</dbReference>
<sequence length="322" mass="34151">MIRPRYLLRILIGVAVLVAAILITRALTRYGLTQITSAWQSIGIGRFGYAAAYAALSYVLLTGFDYLGLHYAKRPLSYPRAAIASFVSLSIGHNIGVAALSSGAVRYRFYSRWGLNAEEVAKVVAFSGATVGLGLATLGGLALVFVPADAADFVGVSSGSIVLLGCLCLLVPVAYCLAATFVRRRLTIWKWSFAFPSLRLACGQLLLGTVNFACVAACLHQLMLGVSELAYAKVAAVYVIANVSGLISHVPGGLGVLEATAHYLLQGAGSLPALIAFRLVYFLVPLILGLSMFAASEIAARWRGSTLAENSTQKPTERSERS</sequence>
<evidence type="ECO:0000256" key="6">
    <source>
        <dbReference type="SAM" id="Phobius"/>
    </source>
</evidence>
<comment type="subcellular location">
    <subcellularLocation>
        <location evidence="1">Cell membrane</location>
        <topology evidence="1">Multi-pass membrane protein</topology>
    </subcellularLocation>
</comment>
<dbReference type="InterPro" id="IPR022791">
    <property type="entry name" value="L-PG_synthase/AglD"/>
</dbReference>
<evidence type="ECO:0000313" key="7">
    <source>
        <dbReference type="EMBL" id="MEX4010257.1"/>
    </source>
</evidence>
<organism evidence="7 8">
    <name type="scientific">Neoaquamicrobium sediminum</name>
    <dbReference type="NCBI Taxonomy" id="1849104"/>
    <lineage>
        <taxon>Bacteria</taxon>
        <taxon>Pseudomonadati</taxon>
        <taxon>Pseudomonadota</taxon>
        <taxon>Alphaproteobacteria</taxon>
        <taxon>Hyphomicrobiales</taxon>
        <taxon>Phyllobacteriaceae</taxon>
        <taxon>Neoaquamicrobium</taxon>
    </lineage>
</organism>
<accession>A0ABV3WZZ5</accession>
<keyword evidence="4 6" id="KW-1133">Transmembrane helix</keyword>
<dbReference type="RefSeq" id="WP_368804972.1">
    <property type="nucleotide sequence ID" value="NZ_JAZHFV010000011.1"/>
</dbReference>
<feature type="transmembrane region" description="Helical" evidence="6">
    <location>
        <begin position="160"/>
        <end position="182"/>
    </location>
</feature>
<proteinExistence type="predicted"/>
<feature type="transmembrane region" description="Helical" evidence="6">
    <location>
        <begin position="47"/>
        <end position="69"/>
    </location>
</feature>
<name>A0ABV3WZZ5_9HYPH</name>
<feature type="transmembrane region" description="Helical" evidence="6">
    <location>
        <begin position="275"/>
        <end position="295"/>
    </location>
</feature>
<dbReference type="Pfam" id="PF03706">
    <property type="entry name" value="LPG_synthase_TM"/>
    <property type="match status" value="1"/>
</dbReference>
<dbReference type="PANTHER" id="PTHR39087">
    <property type="entry name" value="UPF0104 MEMBRANE PROTEIN MJ1595"/>
    <property type="match status" value="1"/>
</dbReference>